<organism evidence="1 2">
    <name type="scientific">Brochothrix thermosphacta</name>
    <name type="common">Microbacterium thermosphactum</name>
    <dbReference type="NCBI Taxonomy" id="2756"/>
    <lineage>
        <taxon>Bacteria</taxon>
        <taxon>Bacillati</taxon>
        <taxon>Bacillota</taxon>
        <taxon>Bacilli</taxon>
        <taxon>Bacillales</taxon>
        <taxon>Listeriaceae</taxon>
        <taxon>Brochothrix</taxon>
    </lineage>
</organism>
<protein>
    <submittedName>
        <fullName evidence="1">Uncharacterized protein</fullName>
    </submittedName>
</protein>
<accession>A0A2X0QYN6</accession>
<dbReference type="Proteomes" id="UP000270190">
    <property type="component" value="Unassembled WGS sequence"/>
</dbReference>
<evidence type="ECO:0000313" key="2">
    <source>
        <dbReference type="Proteomes" id="UP000270190"/>
    </source>
</evidence>
<name>A0A2X0QYN6_BROTH</name>
<reference evidence="2" key="1">
    <citation type="submission" date="2018-04" db="EMBL/GenBank/DDBJ databases">
        <authorList>
            <person name="Illikoud N."/>
        </authorList>
    </citation>
    <scope>NUCLEOTIDE SEQUENCE [LARGE SCALE GENOMIC DNA]</scope>
</reference>
<evidence type="ECO:0000313" key="1">
    <source>
        <dbReference type="EMBL" id="SPP29378.1"/>
    </source>
</evidence>
<dbReference type="AlphaFoldDB" id="A0A2X0QYN6"/>
<gene>
    <name evidence="1" type="ORF">BTBSAS_50026</name>
</gene>
<proteinExistence type="predicted"/>
<sequence length="38" mass="4699">MIFAEIDTRKYYTNKWKVIKINLLEQINRTRIPIFKSI</sequence>
<dbReference type="EMBL" id="OUNC01000045">
    <property type="protein sequence ID" value="SPP29378.1"/>
    <property type="molecule type" value="Genomic_DNA"/>
</dbReference>